<dbReference type="Proteomes" id="UP001434883">
    <property type="component" value="Unassembled WGS sequence"/>
</dbReference>
<accession>A0ABV0QY64</accession>
<evidence type="ECO:0000313" key="2">
    <source>
        <dbReference type="Proteomes" id="UP001434883"/>
    </source>
</evidence>
<gene>
    <name evidence="1" type="ORF">XENOCAPTIV_025837</name>
</gene>
<comment type="caution">
    <text evidence="1">The sequence shown here is derived from an EMBL/GenBank/DDBJ whole genome shotgun (WGS) entry which is preliminary data.</text>
</comment>
<keyword evidence="2" id="KW-1185">Reference proteome</keyword>
<sequence length="112" mass="12481">MSDFHHPLYVFLTNLSSFTHSSVHQVIVLSASLSSQASHLATCVQGPSIASSLSFSGGWHITMWSIITTSWLGVWTKMSLTHMAASHACPKVRRSSRQELNLYIYIVNMKML</sequence>
<name>A0ABV0QY64_9TELE</name>
<protein>
    <submittedName>
        <fullName evidence="1">Uncharacterized protein</fullName>
    </submittedName>
</protein>
<evidence type="ECO:0000313" key="1">
    <source>
        <dbReference type="EMBL" id="MEQ2200242.1"/>
    </source>
</evidence>
<dbReference type="EMBL" id="JAHRIN010025838">
    <property type="protein sequence ID" value="MEQ2200242.1"/>
    <property type="molecule type" value="Genomic_DNA"/>
</dbReference>
<proteinExistence type="predicted"/>
<organism evidence="1 2">
    <name type="scientific">Xenoophorus captivus</name>
    <dbReference type="NCBI Taxonomy" id="1517983"/>
    <lineage>
        <taxon>Eukaryota</taxon>
        <taxon>Metazoa</taxon>
        <taxon>Chordata</taxon>
        <taxon>Craniata</taxon>
        <taxon>Vertebrata</taxon>
        <taxon>Euteleostomi</taxon>
        <taxon>Actinopterygii</taxon>
        <taxon>Neopterygii</taxon>
        <taxon>Teleostei</taxon>
        <taxon>Neoteleostei</taxon>
        <taxon>Acanthomorphata</taxon>
        <taxon>Ovalentaria</taxon>
        <taxon>Atherinomorphae</taxon>
        <taxon>Cyprinodontiformes</taxon>
        <taxon>Goodeidae</taxon>
        <taxon>Xenoophorus</taxon>
    </lineage>
</organism>
<reference evidence="1 2" key="1">
    <citation type="submission" date="2021-06" db="EMBL/GenBank/DDBJ databases">
        <authorList>
            <person name="Palmer J.M."/>
        </authorList>
    </citation>
    <scope>NUCLEOTIDE SEQUENCE [LARGE SCALE GENOMIC DNA]</scope>
    <source>
        <strain evidence="1 2">XC_2019</strain>
        <tissue evidence="1">Muscle</tissue>
    </source>
</reference>